<dbReference type="NCBIfam" id="NF006040">
    <property type="entry name" value="PRK08183.1"/>
    <property type="match status" value="1"/>
</dbReference>
<dbReference type="STRING" id="521013.SAMN04488567_0581"/>
<protein>
    <submittedName>
        <fullName evidence="2">NADH:ubiquinone oxidoreductase subunit</fullName>
    </submittedName>
</protein>
<proteinExistence type="predicted"/>
<evidence type="ECO:0000313" key="2">
    <source>
        <dbReference type="EMBL" id="SDE03277.1"/>
    </source>
</evidence>
<dbReference type="GO" id="GO:0045271">
    <property type="term" value="C:respiratory chain complex I"/>
    <property type="evidence" value="ECO:0007669"/>
    <property type="project" value="InterPro"/>
</dbReference>
<dbReference type="Pfam" id="PF05071">
    <property type="entry name" value="NDUFA12"/>
    <property type="match status" value="1"/>
</dbReference>
<dbReference type="AlphaFoldDB" id="A0A1G6ZM25"/>
<gene>
    <name evidence="2" type="ORF">SAMN04488567_0581</name>
</gene>
<reference evidence="3" key="1">
    <citation type="submission" date="2016-10" db="EMBL/GenBank/DDBJ databases">
        <authorList>
            <person name="Varghese N."/>
            <person name="Submissions S."/>
        </authorList>
    </citation>
    <scope>NUCLEOTIDE SEQUENCE [LARGE SCALE GENOMIC DNA]</scope>
    <source>
        <strain evidence="3">DSM 21424</strain>
    </source>
</reference>
<dbReference type="GO" id="GO:0006979">
    <property type="term" value="P:response to oxidative stress"/>
    <property type="evidence" value="ECO:0007669"/>
    <property type="project" value="TreeGrafter"/>
</dbReference>
<keyword evidence="3" id="KW-1185">Reference proteome</keyword>
<feature type="compositionally biased region" description="Basic and acidic residues" evidence="1">
    <location>
        <begin position="114"/>
        <end position="127"/>
    </location>
</feature>
<dbReference type="Proteomes" id="UP000198922">
    <property type="component" value="Unassembled WGS sequence"/>
</dbReference>
<evidence type="ECO:0000313" key="3">
    <source>
        <dbReference type="Proteomes" id="UP000198922"/>
    </source>
</evidence>
<dbReference type="EMBL" id="FNAT01000001">
    <property type="protein sequence ID" value="SDE03277.1"/>
    <property type="molecule type" value="Genomic_DNA"/>
</dbReference>
<feature type="region of interest" description="Disordered" evidence="1">
    <location>
        <begin position="108"/>
        <end position="127"/>
    </location>
</feature>
<evidence type="ECO:0000256" key="1">
    <source>
        <dbReference type="SAM" id="MobiDB-lite"/>
    </source>
</evidence>
<dbReference type="InterPro" id="IPR007763">
    <property type="entry name" value="NDUFA12"/>
</dbReference>
<dbReference type="OrthoDB" id="9795340at2"/>
<dbReference type="PANTHER" id="PTHR12910:SF2">
    <property type="entry name" value="NADH DEHYDROGENASE [UBIQUINONE] 1 ALPHA SUBCOMPLEX SUBUNIT 12"/>
    <property type="match status" value="1"/>
</dbReference>
<name>A0A1G6ZM25_9RHOB</name>
<organism evidence="2 3">
    <name type="scientific">Limimaricola pyoseonensis</name>
    <dbReference type="NCBI Taxonomy" id="521013"/>
    <lineage>
        <taxon>Bacteria</taxon>
        <taxon>Pseudomonadati</taxon>
        <taxon>Pseudomonadota</taxon>
        <taxon>Alphaproteobacteria</taxon>
        <taxon>Rhodobacterales</taxon>
        <taxon>Paracoccaceae</taxon>
        <taxon>Limimaricola</taxon>
    </lineage>
</organism>
<dbReference type="RefSeq" id="WP_090109190.1">
    <property type="nucleotide sequence ID" value="NZ_FNAT01000001.1"/>
</dbReference>
<sequence length="127" mass="14898">MSLGDFLKRIFTWWNGQTVATQFFTWRFGQKVGEDAQGNIFYRNADDSRRWVVYNGEAEASRIEPDWHGWLHRIWDTPPTERPLPRQSWEQPHQANLTGTMMAYAPSGSIRRSAPADHKDYEAWSPE</sequence>
<accession>A0A1G6ZM25</accession>
<dbReference type="PANTHER" id="PTHR12910">
    <property type="entry name" value="NADH-UBIQUINONE OXIDOREDUCTASE SUBUNIT B17.2"/>
    <property type="match status" value="1"/>
</dbReference>
<keyword evidence="2" id="KW-0830">Ubiquinone</keyword>